<organism evidence="2 3">
    <name type="scientific">Ascobolus immersus RN42</name>
    <dbReference type="NCBI Taxonomy" id="1160509"/>
    <lineage>
        <taxon>Eukaryota</taxon>
        <taxon>Fungi</taxon>
        <taxon>Dikarya</taxon>
        <taxon>Ascomycota</taxon>
        <taxon>Pezizomycotina</taxon>
        <taxon>Pezizomycetes</taxon>
        <taxon>Pezizales</taxon>
        <taxon>Ascobolaceae</taxon>
        <taxon>Ascobolus</taxon>
    </lineage>
</organism>
<sequence length="100" mass="11165">MRYVGEDTYLAMELCFPNPCFFTARQLKDPATHSSKIIFGLCGPFLFALRIMPTTLAICIAYFLLASVHAQSHSCIEVSLSQVGTEVPIQKAFVWLPHLT</sequence>
<proteinExistence type="predicted"/>
<evidence type="ECO:0000313" key="3">
    <source>
        <dbReference type="Proteomes" id="UP000275078"/>
    </source>
</evidence>
<reference evidence="2 3" key="1">
    <citation type="journal article" date="2018" name="Nat. Ecol. Evol.">
        <title>Pezizomycetes genomes reveal the molecular basis of ectomycorrhizal truffle lifestyle.</title>
        <authorList>
            <person name="Murat C."/>
            <person name="Payen T."/>
            <person name="Noel B."/>
            <person name="Kuo A."/>
            <person name="Morin E."/>
            <person name="Chen J."/>
            <person name="Kohler A."/>
            <person name="Krizsan K."/>
            <person name="Balestrini R."/>
            <person name="Da Silva C."/>
            <person name="Montanini B."/>
            <person name="Hainaut M."/>
            <person name="Levati E."/>
            <person name="Barry K.W."/>
            <person name="Belfiori B."/>
            <person name="Cichocki N."/>
            <person name="Clum A."/>
            <person name="Dockter R.B."/>
            <person name="Fauchery L."/>
            <person name="Guy J."/>
            <person name="Iotti M."/>
            <person name="Le Tacon F."/>
            <person name="Lindquist E.A."/>
            <person name="Lipzen A."/>
            <person name="Malagnac F."/>
            <person name="Mello A."/>
            <person name="Molinier V."/>
            <person name="Miyauchi S."/>
            <person name="Poulain J."/>
            <person name="Riccioni C."/>
            <person name="Rubini A."/>
            <person name="Sitrit Y."/>
            <person name="Splivallo R."/>
            <person name="Traeger S."/>
            <person name="Wang M."/>
            <person name="Zifcakova L."/>
            <person name="Wipf D."/>
            <person name="Zambonelli A."/>
            <person name="Paolocci F."/>
            <person name="Nowrousian M."/>
            <person name="Ottonello S."/>
            <person name="Baldrian P."/>
            <person name="Spatafora J.W."/>
            <person name="Henrissat B."/>
            <person name="Nagy L.G."/>
            <person name="Aury J.M."/>
            <person name="Wincker P."/>
            <person name="Grigoriev I.V."/>
            <person name="Bonfante P."/>
            <person name="Martin F.M."/>
        </authorList>
    </citation>
    <scope>NUCLEOTIDE SEQUENCE [LARGE SCALE GENOMIC DNA]</scope>
    <source>
        <strain evidence="2 3">RN42</strain>
    </source>
</reference>
<keyword evidence="1" id="KW-0812">Transmembrane</keyword>
<evidence type="ECO:0000256" key="1">
    <source>
        <dbReference type="SAM" id="Phobius"/>
    </source>
</evidence>
<dbReference type="AlphaFoldDB" id="A0A3N4ILU9"/>
<keyword evidence="1" id="KW-1133">Transmembrane helix</keyword>
<dbReference type="Proteomes" id="UP000275078">
    <property type="component" value="Unassembled WGS sequence"/>
</dbReference>
<evidence type="ECO:0000313" key="2">
    <source>
        <dbReference type="EMBL" id="RPA86387.1"/>
    </source>
</evidence>
<protein>
    <submittedName>
        <fullName evidence="2">Uncharacterized protein</fullName>
    </submittedName>
</protein>
<accession>A0A3N4ILU9</accession>
<feature type="transmembrane region" description="Helical" evidence="1">
    <location>
        <begin position="37"/>
        <end position="65"/>
    </location>
</feature>
<dbReference type="EMBL" id="ML119649">
    <property type="protein sequence ID" value="RPA86387.1"/>
    <property type="molecule type" value="Genomic_DNA"/>
</dbReference>
<gene>
    <name evidence="2" type="ORF">BJ508DRAFT_133293</name>
</gene>
<name>A0A3N4ILU9_ASCIM</name>
<keyword evidence="3" id="KW-1185">Reference proteome</keyword>
<keyword evidence="1" id="KW-0472">Membrane</keyword>